<dbReference type="Pfam" id="PF02547">
    <property type="entry name" value="Queuosine_synth"/>
    <property type="match status" value="1"/>
</dbReference>
<dbReference type="PANTHER" id="PTHR30307:SF0">
    <property type="entry name" value="S-ADENOSYLMETHIONINE:TRNA RIBOSYLTRANSFERASE-ISOMERASE"/>
    <property type="match status" value="1"/>
</dbReference>
<dbReference type="PANTHER" id="PTHR30307">
    <property type="entry name" value="S-ADENOSYLMETHIONINE:TRNA RIBOSYLTRANSFERASE-ISOMERASE"/>
    <property type="match status" value="1"/>
</dbReference>
<keyword evidence="3" id="KW-1185">Reference proteome</keyword>
<gene>
    <name evidence="2" type="ORF">KRR39_09990</name>
</gene>
<evidence type="ECO:0000313" key="2">
    <source>
        <dbReference type="EMBL" id="QWZ10025.1"/>
    </source>
</evidence>
<reference evidence="2" key="1">
    <citation type="submission" date="2021-06" db="EMBL/GenBank/DDBJ databases">
        <title>Complete genome sequence of Nocardioides sp. G188.</title>
        <authorList>
            <person name="Im W.-T."/>
        </authorList>
    </citation>
    <scope>NUCLEOTIDE SEQUENCE</scope>
    <source>
        <strain evidence="2">G188</strain>
    </source>
</reference>
<dbReference type="KEGG" id="nps:KRR39_09990"/>
<dbReference type="EMBL" id="CP077062">
    <property type="protein sequence ID" value="QWZ10025.1"/>
    <property type="molecule type" value="Genomic_DNA"/>
</dbReference>
<feature type="compositionally biased region" description="Low complexity" evidence="1">
    <location>
        <begin position="10"/>
        <end position="21"/>
    </location>
</feature>
<dbReference type="AlphaFoldDB" id="A0A975Y1Z7"/>
<dbReference type="RefSeq" id="WP_216941871.1">
    <property type="nucleotide sequence ID" value="NZ_CP077062.1"/>
</dbReference>
<accession>A0A975Y1Z7</accession>
<protein>
    <submittedName>
        <fullName evidence="2">S-adenosylmethionine:tRNA ribosyltransferase-isomerase</fullName>
    </submittedName>
</protein>
<feature type="region of interest" description="Disordered" evidence="1">
    <location>
        <begin position="1"/>
        <end position="22"/>
    </location>
</feature>
<evidence type="ECO:0000313" key="3">
    <source>
        <dbReference type="Proteomes" id="UP000683575"/>
    </source>
</evidence>
<sequence length="334" mass="35564">MSTAAAFRLPAAGEATTPPEARGLARDEVRMLVAAPDLLAHRRVLDLPDVLHPGDLLVVNTSATLPAAVGPVHVSTQLDDGDWVVEVRRPGNDGPAGTTPGAVLRLPGGVDLHVRGSHPAGQARLWRATPRPATDRGAYLAEHGRPVTYPYVDGDWPLESRQNVYATVPGSAEMPSAGRPLSERVLVALMARGVVIAPIVLHTGVSSQESHEPPQPEQYVVPEATARLVNGTREARRRVVAVGTTVVRALETVASREGAVHPAAGWTSLVLGPGRPARAVDGLLTGLHEAEASHLDLLRAVAGDRLVDRSYDVVTHGPRQYLWHEFGDTMLFLP</sequence>
<name>A0A975Y1Z7_9ACTN</name>
<evidence type="ECO:0000256" key="1">
    <source>
        <dbReference type="SAM" id="MobiDB-lite"/>
    </source>
</evidence>
<dbReference type="InterPro" id="IPR003699">
    <property type="entry name" value="QueA"/>
</dbReference>
<dbReference type="GO" id="GO:0051075">
    <property type="term" value="F:S-adenosylmethionine:tRNA ribosyltransferase-isomerase activity"/>
    <property type="evidence" value="ECO:0007669"/>
    <property type="project" value="TreeGrafter"/>
</dbReference>
<dbReference type="Proteomes" id="UP000683575">
    <property type="component" value="Chromosome"/>
</dbReference>
<dbReference type="GO" id="GO:0008616">
    <property type="term" value="P:tRNA queuosine(34) biosynthetic process"/>
    <property type="evidence" value="ECO:0007669"/>
    <property type="project" value="TreeGrafter"/>
</dbReference>
<proteinExistence type="predicted"/>
<organism evidence="2 3">
    <name type="scientific">Nocardioides panacis</name>
    <dbReference type="NCBI Taxonomy" id="2849501"/>
    <lineage>
        <taxon>Bacteria</taxon>
        <taxon>Bacillati</taxon>
        <taxon>Actinomycetota</taxon>
        <taxon>Actinomycetes</taxon>
        <taxon>Propionibacteriales</taxon>
        <taxon>Nocardioidaceae</taxon>
        <taxon>Nocardioides</taxon>
    </lineage>
</organism>